<dbReference type="Proteomes" id="UP000266673">
    <property type="component" value="Unassembled WGS sequence"/>
</dbReference>
<keyword evidence="1" id="KW-0812">Transmembrane</keyword>
<keyword evidence="1" id="KW-1133">Transmembrane helix</keyword>
<feature type="transmembrane region" description="Helical" evidence="1">
    <location>
        <begin position="241"/>
        <end position="260"/>
    </location>
</feature>
<evidence type="ECO:0000313" key="2">
    <source>
        <dbReference type="EMBL" id="RIB23620.1"/>
    </source>
</evidence>
<name>A0A397VMD2_9GLOM</name>
<evidence type="ECO:0000313" key="3">
    <source>
        <dbReference type="Proteomes" id="UP000266673"/>
    </source>
</evidence>
<organism evidence="2 3">
    <name type="scientific">Gigaspora rosea</name>
    <dbReference type="NCBI Taxonomy" id="44941"/>
    <lineage>
        <taxon>Eukaryota</taxon>
        <taxon>Fungi</taxon>
        <taxon>Fungi incertae sedis</taxon>
        <taxon>Mucoromycota</taxon>
        <taxon>Glomeromycotina</taxon>
        <taxon>Glomeromycetes</taxon>
        <taxon>Diversisporales</taxon>
        <taxon>Gigasporaceae</taxon>
        <taxon>Gigaspora</taxon>
    </lineage>
</organism>
<reference evidence="2 3" key="1">
    <citation type="submission" date="2018-06" db="EMBL/GenBank/DDBJ databases">
        <title>Comparative genomics reveals the genomic features of Rhizophagus irregularis, R. cerebriforme, R. diaphanum and Gigaspora rosea, and their symbiotic lifestyle signature.</title>
        <authorList>
            <person name="Morin E."/>
            <person name="San Clemente H."/>
            <person name="Chen E.C.H."/>
            <person name="De La Providencia I."/>
            <person name="Hainaut M."/>
            <person name="Kuo A."/>
            <person name="Kohler A."/>
            <person name="Murat C."/>
            <person name="Tang N."/>
            <person name="Roy S."/>
            <person name="Loubradou J."/>
            <person name="Henrissat B."/>
            <person name="Grigoriev I.V."/>
            <person name="Corradi N."/>
            <person name="Roux C."/>
            <person name="Martin F.M."/>
        </authorList>
    </citation>
    <scope>NUCLEOTIDE SEQUENCE [LARGE SCALE GENOMIC DNA]</scope>
    <source>
        <strain evidence="2 3">DAOM 194757</strain>
    </source>
</reference>
<dbReference type="EMBL" id="QKWP01000251">
    <property type="protein sequence ID" value="RIB23620.1"/>
    <property type="molecule type" value="Genomic_DNA"/>
</dbReference>
<evidence type="ECO:0000256" key="1">
    <source>
        <dbReference type="SAM" id="Phobius"/>
    </source>
</evidence>
<dbReference type="OrthoDB" id="2447535at2759"/>
<proteinExistence type="predicted"/>
<accession>A0A397VMD2</accession>
<sequence>MANVIDLKKELYNALQDSSEIVSYNAKLQDKYEKQEKKSIGREDDGIRIERSGIESANKDISLAKSKAENDIKSKKIKSLEFMIKILESKLSSAHKDVISIQSDSSKKESEILSRKSKIVEVEHELASKGSELEYLKSEAISNPILGRNGEKNMTKSGDISAISELSKISNTPISEESMIQSYIPTSKVDAENSTKLSDDINISETNNNVFQGISDVAPYLVQPENHTFSLIESNFQMSLLLAYIILILLVIAVIWFVVLRRELSIGKKSDRL</sequence>
<keyword evidence="3" id="KW-1185">Reference proteome</keyword>
<gene>
    <name evidence="2" type="ORF">C2G38_2170694</name>
</gene>
<protein>
    <submittedName>
        <fullName evidence="2">Uncharacterized protein</fullName>
    </submittedName>
</protein>
<keyword evidence="1" id="KW-0472">Membrane</keyword>
<comment type="caution">
    <text evidence="2">The sequence shown here is derived from an EMBL/GenBank/DDBJ whole genome shotgun (WGS) entry which is preliminary data.</text>
</comment>
<dbReference type="AlphaFoldDB" id="A0A397VMD2"/>